<organism evidence="1">
    <name type="scientific">Anguilla anguilla</name>
    <name type="common">European freshwater eel</name>
    <name type="synonym">Muraena anguilla</name>
    <dbReference type="NCBI Taxonomy" id="7936"/>
    <lineage>
        <taxon>Eukaryota</taxon>
        <taxon>Metazoa</taxon>
        <taxon>Chordata</taxon>
        <taxon>Craniata</taxon>
        <taxon>Vertebrata</taxon>
        <taxon>Euteleostomi</taxon>
        <taxon>Actinopterygii</taxon>
        <taxon>Neopterygii</taxon>
        <taxon>Teleostei</taxon>
        <taxon>Anguilliformes</taxon>
        <taxon>Anguillidae</taxon>
        <taxon>Anguilla</taxon>
    </lineage>
</organism>
<accession>A0A0E9XD11</accession>
<proteinExistence type="predicted"/>
<reference evidence="1" key="1">
    <citation type="submission" date="2014-11" db="EMBL/GenBank/DDBJ databases">
        <authorList>
            <person name="Amaro Gonzalez C."/>
        </authorList>
    </citation>
    <scope>NUCLEOTIDE SEQUENCE</scope>
</reference>
<dbReference type="EMBL" id="GBXM01008266">
    <property type="protein sequence ID" value="JAI00312.1"/>
    <property type="molecule type" value="Transcribed_RNA"/>
</dbReference>
<sequence>MEASAFVMFRHSFIQVFPLICHPSACSSNT</sequence>
<protein>
    <submittedName>
        <fullName evidence="1">Uncharacterized protein</fullName>
    </submittedName>
</protein>
<evidence type="ECO:0000313" key="1">
    <source>
        <dbReference type="EMBL" id="JAI00312.1"/>
    </source>
</evidence>
<dbReference type="AlphaFoldDB" id="A0A0E9XD11"/>
<name>A0A0E9XD11_ANGAN</name>
<reference evidence="1" key="2">
    <citation type="journal article" date="2015" name="Fish Shellfish Immunol.">
        <title>Early steps in the European eel (Anguilla anguilla)-Vibrio vulnificus interaction in the gills: Role of the RtxA13 toxin.</title>
        <authorList>
            <person name="Callol A."/>
            <person name="Pajuelo D."/>
            <person name="Ebbesson L."/>
            <person name="Teles M."/>
            <person name="MacKenzie S."/>
            <person name="Amaro C."/>
        </authorList>
    </citation>
    <scope>NUCLEOTIDE SEQUENCE</scope>
</reference>